<comment type="subcellular location">
    <subcellularLocation>
        <location evidence="1">Nucleus</location>
        <location evidence="1">Nucleolus</location>
    </subcellularLocation>
</comment>
<reference evidence="9" key="1">
    <citation type="submission" date="2022-11" db="UniProtKB">
        <authorList>
            <consortium name="WormBaseParasite"/>
        </authorList>
    </citation>
    <scope>IDENTIFICATION</scope>
</reference>
<evidence type="ECO:0000256" key="6">
    <source>
        <dbReference type="ARBA" id="ARBA00023163"/>
    </source>
</evidence>
<proteinExistence type="predicted"/>
<keyword evidence="8" id="KW-1185">Reference proteome</keyword>
<sequence>MVELDQVYVEEKQLGLNLSEKPAVFGSQNKIVFIIADRNIIAFNAKNGKRLAILKYPEPQLALLVLENKPVSVSSNGCLLHWDLEKQISTSNYNFSKDKMDFAYATLDGFYCVNVKEKKTVIRKLVLTPEGNVDSFVKIGQISQPITNQKHLAITDLFAVIVSSRVRLECHPFDNYKVKASNYVCHGYFQNLEKQTLLSFDQVIFINGVLYASLNTGRIYYWKKFAQTGFDPSSISHFHRNQSAASFAIGNHGALYCGGGEASVRKWNLASSGAGRWQSAENVEKFDAPINEISLSSDGTILAVQLEDNTVWLIQTSTMTILCELQTMQWMPHGHWLPLKVDPVRPDLVMTSGRIGHLQWLDPTKWRTVAFYDITEEDTPPRDNIPYGLIHDWLNIYEVNASPSTLVTVERRRKRKDIPSLLKFFRRNPKASLADLKLEDSIEFSGEVFRILSSHDDLSVDEAFAAIKEEEIVTIEKAGKITVFIRDMERSGRWLQDMSRTVNWMNSKIGAVSAIRRNCFAAVHKVENKNGTGNYILIWRLDDLTIHETIDSLQHVTAVEWAPNTSETENILLTVTSKSISAYNVASKSVLWVITVPQVKLFASMSICFCYIKNKVYVIDALTGDLKMQTEFEESKKEVIATVSGKNVRFIGKANTRLSLLKIENAENESGREVISMVRKTPFAELVEQARELEEAYKKIQTVKTPSFKQQFEGAIYTSAPLTRIGPEFIHQCLIKRDPLDFEY</sequence>
<dbReference type="WBParaSite" id="PSU_v2.g960.t1">
    <property type="protein sequence ID" value="PSU_v2.g960.t1"/>
    <property type="gene ID" value="PSU_v2.g960"/>
</dbReference>
<keyword evidence="7" id="KW-0539">Nucleus</keyword>
<dbReference type="AlphaFoldDB" id="A0A914ZCF0"/>
<protein>
    <submittedName>
        <fullName evidence="9">Uncharacterized protein</fullName>
    </submittedName>
</protein>
<keyword evidence="6" id="KW-0804">Transcription</keyword>
<keyword evidence="3" id="KW-0698">rRNA processing</keyword>
<evidence type="ECO:0000256" key="7">
    <source>
        <dbReference type="ARBA" id="ARBA00023242"/>
    </source>
</evidence>
<name>A0A914ZCF0_9BILA</name>
<dbReference type="Gene3D" id="2.130.10.10">
    <property type="entry name" value="YVTN repeat-like/Quinoprotein amine dehydrogenase"/>
    <property type="match status" value="1"/>
</dbReference>
<dbReference type="GO" id="GO:0003723">
    <property type="term" value="F:RNA binding"/>
    <property type="evidence" value="ECO:0007669"/>
    <property type="project" value="InterPro"/>
</dbReference>
<dbReference type="SUPFAM" id="SSF50998">
    <property type="entry name" value="Quinoprotein alcohol dehydrogenase-like"/>
    <property type="match status" value="1"/>
</dbReference>
<evidence type="ECO:0000313" key="9">
    <source>
        <dbReference type="WBParaSite" id="PSU_v2.g960.t1"/>
    </source>
</evidence>
<dbReference type="GO" id="GO:0045943">
    <property type="term" value="P:positive regulation of transcription by RNA polymerase I"/>
    <property type="evidence" value="ECO:0007669"/>
    <property type="project" value="InterPro"/>
</dbReference>
<dbReference type="Proteomes" id="UP000887577">
    <property type="component" value="Unplaced"/>
</dbReference>
<keyword evidence="5" id="KW-0677">Repeat</keyword>
<dbReference type="GO" id="GO:0006364">
    <property type="term" value="P:rRNA processing"/>
    <property type="evidence" value="ECO:0007669"/>
    <property type="project" value="UniProtKB-KW"/>
</dbReference>
<dbReference type="InterPro" id="IPR011047">
    <property type="entry name" value="Quinoprotein_ADH-like_sf"/>
</dbReference>
<evidence type="ECO:0000256" key="3">
    <source>
        <dbReference type="ARBA" id="ARBA00022552"/>
    </source>
</evidence>
<evidence type="ECO:0000256" key="4">
    <source>
        <dbReference type="ARBA" id="ARBA00022574"/>
    </source>
</evidence>
<evidence type="ECO:0000256" key="1">
    <source>
        <dbReference type="ARBA" id="ARBA00004604"/>
    </source>
</evidence>
<keyword evidence="4" id="KW-0853">WD repeat</keyword>
<dbReference type="PANTHER" id="PTHR44215:SF1">
    <property type="entry name" value="WD REPEAT-CONTAINING PROTEIN 75"/>
    <property type="match status" value="1"/>
</dbReference>
<evidence type="ECO:0000313" key="8">
    <source>
        <dbReference type="Proteomes" id="UP000887577"/>
    </source>
</evidence>
<evidence type="ECO:0000256" key="2">
    <source>
        <dbReference type="ARBA" id="ARBA00022517"/>
    </source>
</evidence>
<dbReference type="PANTHER" id="PTHR44215">
    <property type="entry name" value="WD REPEAT-CONTAINING PROTEIN 75"/>
    <property type="match status" value="1"/>
</dbReference>
<dbReference type="InterPro" id="IPR053826">
    <property type="entry name" value="WDR75"/>
</dbReference>
<dbReference type="InterPro" id="IPR015943">
    <property type="entry name" value="WD40/YVTN_repeat-like_dom_sf"/>
</dbReference>
<accession>A0A914ZCF0</accession>
<keyword evidence="2" id="KW-0690">Ribosome biogenesis</keyword>
<organism evidence="8 9">
    <name type="scientific">Panagrolaimus superbus</name>
    <dbReference type="NCBI Taxonomy" id="310955"/>
    <lineage>
        <taxon>Eukaryota</taxon>
        <taxon>Metazoa</taxon>
        <taxon>Ecdysozoa</taxon>
        <taxon>Nematoda</taxon>
        <taxon>Chromadorea</taxon>
        <taxon>Rhabditida</taxon>
        <taxon>Tylenchina</taxon>
        <taxon>Panagrolaimomorpha</taxon>
        <taxon>Panagrolaimoidea</taxon>
        <taxon>Panagrolaimidae</taxon>
        <taxon>Panagrolaimus</taxon>
    </lineage>
</organism>
<dbReference type="GO" id="GO:2000234">
    <property type="term" value="P:positive regulation of rRNA processing"/>
    <property type="evidence" value="ECO:0007669"/>
    <property type="project" value="TreeGrafter"/>
</dbReference>
<dbReference type="GO" id="GO:0032040">
    <property type="term" value="C:small-subunit processome"/>
    <property type="evidence" value="ECO:0007669"/>
    <property type="project" value="InterPro"/>
</dbReference>
<evidence type="ECO:0000256" key="5">
    <source>
        <dbReference type="ARBA" id="ARBA00022737"/>
    </source>
</evidence>